<feature type="compositionally biased region" description="Low complexity" evidence="1">
    <location>
        <begin position="80"/>
        <end position="91"/>
    </location>
</feature>
<organism evidence="2 3">
    <name type="scientific">Prymnesium parvum</name>
    <name type="common">Toxic golden alga</name>
    <dbReference type="NCBI Taxonomy" id="97485"/>
    <lineage>
        <taxon>Eukaryota</taxon>
        <taxon>Haptista</taxon>
        <taxon>Haptophyta</taxon>
        <taxon>Prymnesiophyceae</taxon>
        <taxon>Prymnesiales</taxon>
        <taxon>Prymnesiaceae</taxon>
        <taxon>Prymnesium</taxon>
    </lineage>
</organism>
<evidence type="ECO:0000313" key="2">
    <source>
        <dbReference type="EMBL" id="KAL1519127.1"/>
    </source>
</evidence>
<accession>A0AB34JEF3</accession>
<feature type="compositionally biased region" description="Basic and acidic residues" evidence="1">
    <location>
        <begin position="185"/>
        <end position="197"/>
    </location>
</feature>
<evidence type="ECO:0000313" key="3">
    <source>
        <dbReference type="Proteomes" id="UP001515480"/>
    </source>
</evidence>
<keyword evidence="3" id="KW-1185">Reference proteome</keyword>
<evidence type="ECO:0008006" key="4">
    <source>
        <dbReference type="Google" id="ProtNLM"/>
    </source>
</evidence>
<dbReference type="Proteomes" id="UP001515480">
    <property type="component" value="Unassembled WGS sequence"/>
</dbReference>
<dbReference type="InterPro" id="IPR029412">
    <property type="entry name" value="CEP19"/>
</dbReference>
<comment type="caution">
    <text evidence="2">The sequence shown here is derived from an EMBL/GenBank/DDBJ whole genome shotgun (WGS) entry which is preliminary data.</text>
</comment>
<dbReference type="EMBL" id="JBGBPQ010000010">
    <property type="protein sequence ID" value="KAL1519127.1"/>
    <property type="molecule type" value="Genomic_DNA"/>
</dbReference>
<feature type="compositionally biased region" description="Basic residues" evidence="1">
    <location>
        <begin position="198"/>
        <end position="208"/>
    </location>
</feature>
<proteinExistence type="predicted"/>
<feature type="region of interest" description="Disordered" evidence="1">
    <location>
        <begin position="79"/>
        <end position="101"/>
    </location>
</feature>
<dbReference type="Pfam" id="PF14933">
    <property type="entry name" value="CEP19"/>
    <property type="match status" value="1"/>
</dbReference>
<gene>
    <name evidence="2" type="ORF">AB1Y20_003390</name>
</gene>
<sequence>MAAAITRHRIGVQRSPPALVLFYSREGREGLRKRVMPVRSLDELGVHACAKLLVEAHREYLDEKAVDFEQVKALCEQLASSKPSSSSSSPPTRSEAVAEAPRALDRSLLRQMEVDFNSSGSDQEAHASDADKPPAAAASLPTARSRAGGLPPPSAIPRASGAAKDAVSQSPSKGASKGAKAGQSEAKDSPKKEAKEKKGGKKAKKAKKNGSAANGDDGWAGPSLNSLLGLSSDDEGASPTKVQPPKSKPAPAMSSLKDMPPLF</sequence>
<dbReference type="AlphaFoldDB" id="A0AB34JEF3"/>
<reference evidence="2 3" key="1">
    <citation type="journal article" date="2024" name="Science">
        <title>Giant polyketide synthase enzymes in the biosynthesis of giant marine polyether toxins.</title>
        <authorList>
            <person name="Fallon T.R."/>
            <person name="Shende V.V."/>
            <person name="Wierzbicki I.H."/>
            <person name="Pendleton A.L."/>
            <person name="Watervoot N.F."/>
            <person name="Auber R.P."/>
            <person name="Gonzalez D.J."/>
            <person name="Wisecaver J.H."/>
            <person name="Moore B.S."/>
        </authorList>
    </citation>
    <scope>NUCLEOTIDE SEQUENCE [LARGE SCALE GENOMIC DNA]</scope>
    <source>
        <strain evidence="2 3">12B1</strain>
    </source>
</reference>
<name>A0AB34JEF3_PRYPA</name>
<feature type="region of interest" description="Disordered" evidence="1">
    <location>
        <begin position="117"/>
        <end position="263"/>
    </location>
</feature>
<evidence type="ECO:0000256" key="1">
    <source>
        <dbReference type="SAM" id="MobiDB-lite"/>
    </source>
</evidence>
<protein>
    <recommendedName>
        <fullName evidence="4">Centrosomal protein of 19 kDa</fullName>
    </recommendedName>
</protein>
<feature type="compositionally biased region" description="Basic and acidic residues" evidence="1">
    <location>
        <begin position="123"/>
        <end position="132"/>
    </location>
</feature>